<comment type="caution">
    <text evidence="1">The sequence shown here is derived from an EMBL/GenBank/DDBJ whole genome shotgun (WGS) entry which is preliminary data.</text>
</comment>
<evidence type="ECO:0008006" key="3">
    <source>
        <dbReference type="Google" id="ProtNLM"/>
    </source>
</evidence>
<gene>
    <name evidence="1" type="ORF">PM001_LOCUS25801</name>
</gene>
<accession>A0AAV1V297</accession>
<evidence type="ECO:0000313" key="2">
    <source>
        <dbReference type="Proteomes" id="UP001162060"/>
    </source>
</evidence>
<sequence>MILSRLWHYTQHVSISTTTVRRWQSMLNWFVLSRKHDRESSHVQLLPSAFLYQRCCDGGLGFPDLAAHLKRQRLQLLLQLFRGLETPSVRD</sequence>
<proteinExistence type="predicted"/>
<reference evidence="1" key="1">
    <citation type="submission" date="2024-01" db="EMBL/GenBank/DDBJ databases">
        <authorList>
            <person name="Webb A."/>
        </authorList>
    </citation>
    <scope>NUCLEOTIDE SEQUENCE</scope>
    <source>
        <strain evidence="1">Pm1</strain>
    </source>
</reference>
<protein>
    <recommendedName>
        <fullName evidence="3">Integrase</fullName>
    </recommendedName>
</protein>
<dbReference type="EMBL" id="CAKLBY020000259">
    <property type="protein sequence ID" value="CAK7940651.1"/>
    <property type="molecule type" value="Genomic_DNA"/>
</dbReference>
<dbReference type="Proteomes" id="UP001162060">
    <property type="component" value="Unassembled WGS sequence"/>
</dbReference>
<evidence type="ECO:0000313" key="1">
    <source>
        <dbReference type="EMBL" id="CAK7940651.1"/>
    </source>
</evidence>
<name>A0AAV1V297_9STRA</name>
<organism evidence="1 2">
    <name type="scientific">Peronospora matthiolae</name>
    <dbReference type="NCBI Taxonomy" id="2874970"/>
    <lineage>
        <taxon>Eukaryota</taxon>
        <taxon>Sar</taxon>
        <taxon>Stramenopiles</taxon>
        <taxon>Oomycota</taxon>
        <taxon>Peronosporomycetes</taxon>
        <taxon>Peronosporales</taxon>
        <taxon>Peronosporaceae</taxon>
        <taxon>Peronospora</taxon>
    </lineage>
</organism>
<dbReference type="AlphaFoldDB" id="A0AAV1V297"/>